<dbReference type="EMBL" id="BARW01000435">
    <property type="protein sequence ID" value="GAI64467.1"/>
    <property type="molecule type" value="Genomic_DNA"/>
</dbReference>
<gene>
    <name evidence="2" type="ORF">S12H4_01955</name>
</gene>
<sequence>MMTNSVNPIRKRREEKRLSQSDLALLVGVSQPTISQFEIGGIIPSGSQIERITDILCIGPGTLNKELRQFYKDRKRELKKRIEEGQGNAEILV</sequence>
<name>X1Q7L7_9ZZZZ</name>
<dbReference type="GO" id="GO:0003677">
    <property type="term" value="F:DNA binding"/>
    <property type="evidence" value="ECO:0007669"/>
    <property type="project" value="InterPro"/>
</dbReference>
<evidence type="ECO:0000259" key="1">
    <source>
        <dbReference type="PROSITE" id="PS50943"/>
    </source>
</evidence>
<dbReference type="AlphaFoldDB" id="X1Q7L7"/>
<evidence type="ECO:0000313" key="2">
    <source>
        <dbReference type="EMBL" id="GAI64467.1"/>
    </source>
</evidence>
<comment type="caution">
    <text evidence="2">The sequence shown here is derived from an EMBL/GenBank/DDBJ whole genome shotgun (WGS) entry which is preliminary data.</text>
</comment>
<reference evidence="2" key="1">
    <citation type="journal article" date="2014" name="Front. Microbiol.">
        <title>High frequency of phylogenetically diverse reductive dehalogenase-homologous genes in deep subseafloor sedimentary metagenomes.</title>
        <authorList>
            <person name="Kawai M."/>
            <person name="Futagami T."/>
            <person name="Toyoda A."/>
            <person name="Takaki Y."/>
            <person name="Nishi S."/>
            <person name="Hori S."/>
            <person name="Arai W."/>
            <person name="Tsubouchi T."/>
            <person name="Morono Y."/>
            <person name="Uchiyama I."/>
            <person name="Ito T."/>
            <person name="Fujiyama A."/>
            <person name="Inagaki F."/>
            <person name="Takami H."/>
        </authorList>
    </citation>
    <scope>NUCLEOTIDE SEQUENCE</scope>
    <source>
        <strain evidence="2">Expedition CK06-06</strain>
    </source>
</reference>
<organism evidence="2">
    <name type="scientific">marine sediment metagenome</name>
    <dbReference type="NCBI Taxonomy" id="412755"/>
    <lineage>
        <taxon>unclassified sequences</taxon>
        <taxon>metagenomes</taxon>
        <taxon>ecological metagenomes</taxon>
    </lineage>
</organism>
<accession>X1Q7L7</accession>
<dbReference type="CDD" id="cd00093">
    <property type="entry name" value="HTH_XRE"/>
    <property type="match status" value="1"/>
</dbReference>
<feature type="domain" description="HTH cro/C1-type" evidence="1">
    <location>
        <begin position="9"/>
        <end position="63"/>
    </location>
</feature>
<protein>
    <recommendedName>
        <fullName evidence="1">HTH cro/C1-type domain-containing protein</fullName>
    </recommendedName>
</protein>
<dbReference type="InterPro" id="IPR010982">
    <property type="entry name" value="Lambda_DNA-bd_dom_sf"/>
</dbReference>
<dbReference type="InterPro" id="IPR001387">
    <property type="entry name" value="Cro/C1-type_HTH"/>
</dbReference>
<dbReference type="Gene3D" id="1.10.260.40">
    <property type="entry name" value="lambda repressor-like DNA-binding domains"/>
    <property type="match status" value="1"/>
</dbReference>
<dbReference type="PROSITE" id="PS50943">
    <property type="entry name" value="HTH_CROC1"/>
    <property type="match status" value="1"/>
</dbReference>
<proteinExistence type="predicted"/>
<dbReference type="Pfam" id="PF01381">
    <property type="entry name" value="HTH_3"/>
    <property type="match status" value="1"/>
</dbReference>
<dbReference type="SMART" id="SM00530">
    <property type="entry name" value="HTH_XRE"/>
    <property type="match status" value="1"/>
</dbReference>
<dbReference type="SUPFAM" id="SSF47413">
    <property type="entry name" value="lambda repressor-like DNA-binding domains"/>
    <property type="match status" value="1"/>
</dbReference>